<dbReference type="AlphaFoldDB" id="B0PFD8"/>
<name>B0PFD8_9FIRM</name>
<reference evidence="1" key="1">
    <citation type="submission" date="2007-11" db="EMBL/GenBank/DDBJ databases">
        <authorList>
            <person name="Fulton L."/>
            <person name="Clifton S."/>
            <person name="Fulton B."/>
            <person name="Xu J."/>
            <person name="Minx P."/>
            <person name="Pepin K.H."/>
            <person name="Johnson M."/>
            <person name="Thiruvilangam P."/>
            <person name="Bhonagiri V."/>
            <person name="Nash W.E."/>
            <person name="Mardis E.R."/>
            <person name="Wilson R.K."/>
        </authorList>
    </citation>
    <scope>NUCLEOTIDE SEQUENCE [LARGE SCALE GENOMIC DNA]</scope>
    <source>
        <strain evidence="1">DSM 17241</strain>
    </source>
</reference>
<evidence type="ECO:0000313" key="1">
    <source>
        <dbReference type="EMBL" id="EDS10071.1"/>
    </source>
</evidence>
<accession>B0PFD8</accession>
<sequence>MDRIAKIIIVKMLAGAMKQMLGGHDYPILYGENARKGRFFKTILCFAKNKLNNDAIMR</sequence>
<dbReference type="Proteomes" id="UP000003803">
    <property type="component" value="Unassembled WGS sequence"/>
</dbReference>
<comment type="caution">
    <text evidence="1">The sequence shown here is derived from an EMBL/GenBank/DDBJ whole genome shotgun (WGS) entry which is preliminary data.</text>
</comment>
<organism evidence="1 2">
    <name type="scientific">Anaerotruncus colihominis DSM 17241</name>
    <dbReference type="NCBI Taxonomy" id="445972"/>
    <lineage>
        <taxon>Bacteria</taxon>
        <taxon>Bacillati</taxon>
        <taxon>Bacillota</taxon>
        <taxon>Clostridia</taxon>
        <taxon>Eubacteriales</taxon>
        <taxon>Oscillospiraceae</taxon>
        <taxon>Anaerotruncus</taxon>
    </lineage>
</organism>
<gene>
    <name evidence="1" type="ORF">ANACOL_03518</name>
</gene>
<evidence type="ECO:0000313" key="2">
    <source>
        <dbReference type="Proteomes" id="UP000003803"/>
    </source>
</evidence>
<proteinExistence type="predicted"/>
<dbReference type="HOGENOM" id="CLU_2969182_0_0_9"/>
<dbReference type="EMBL" id="ABGD02000025">
    <property type="protein sequence ID" value="EDS10071.1"/>
    <property type="molecule type" value="Genomic_DNA"/>
</dbReference>
<reference evidence="1" key="2">
    <citation type="submission" date="2013-09" db="EMBL/GenBank/DDBJ databases">
        <title>Draft genome sequence of Anaerotruncus colihominis(DSM 17241).</title>
        <authorList>
            <person name="Sudarsanam P."/>
            <person name="Ley R."/>
            <person name="Guruge J."/>
            <person name="Turnbaugh P.J."/>
            <person name="Mahowald M."/>
            <person name="Liep D."/>
            <person name="Gordon J."/>
        </authorList>
    </citation>
    <scope>NUCLEOTIDE SEQUENCE</scope>
    <source>
        <strain evidence="1">DSM 17241</strain>
    </source>
</reference>
<protein>
    <submittedName>
        <fullName evidence="1">Uncharacterized protein</fullName>
    </submittedName>
</protein>
<keyword evidence="2" id="KW-1185">Reference proteome</keyword>